<evidence type="ECO:0000313" key="1">
    <source>
        <dbReference type="EMBL" id="CAB4128510.1"/>
    </source>
</evidence>
<sequence>MAIRIDVQIYLALLMVIAEQARQGNHTTLSDVVRKALTTYLQDERNEKHNELAR</sequence>
<accession>A0A6J7WSX9</accession>
<evidence type="ECO:0000313" key="2">
    <source>
        <dbReference type="EMBL" id="CAB5218413.1"/>
    </source>
</evidence>
<gene>
    <name evidence="1" type="ORF">UFOVP107_37</name>
    <name evidence="2" type="ORF">UFOVP214_14</name>
</gene>
<protein>
    <submittedName>
        <fullName evidence="2">Uncharacterized protein</fullName>
    </submittedName>
</protein>
<reference evidence="2" key="1">
    <citation type="submission" date="2020-05" db="EMBL/GenBank/DDBJ databases">
        <authorList>
            <person name="Chiriac C."/>
            <person name="Salcher M."/>
            <person name="Ghai R."/>
            <person name="Kavagutti S V."/>
        </authorList>
    </citation>
    <scope>NUCLEOTIDE SEQUENCE</scope>
</reference>
<name>A0A6J7WSX9_9CAUD</name>
<proteinExistence type="predicted"/>
<organism evidence="2">
    <name type="scientific">uncultured Caudovirales phage</name>
    <dbReference type="NCBI Taxonomy" id="2100421"/>
    <lineage>
        <taxon>Viruses</taxon>
        <taxon>Duplodnaviria</taxon>
        <taxon>Heunggongvirae</taxon>
        <taxon>Uroviricota</taxon>
        <taxon>Caudoviricetes</taxon>
        <taxon>Peduoviridae</taxon>
        <taxon>Maltschvirus</taxon>
        <taxon>Maltschvirus maltsch</taxon>
    </lineage>
</organism>
<dbReference type="EMBL" id="LR798264">
    <property type="protein sequence ID" value="CAB5218413.1"/>
    <property type="molecule type" value="Genomic_DNA"/>
</dbReference>
<dbReference type="EMBL" id="LR796224">
    <property type="protein sequence ID" value="CAB4128510.1"/>
    <property type="molecule type" value="Genomic_DNA"/>
</dbReference>